<dbReference type="Proteomes" id="UP000326169">
    <property type="component" value="Unassembled WGS sequence"/>
</dbReference>
<comment type="caution">
    <text evidence="1">The sequence shown here is derived from an EMBL/GenBank/DDBJ whole genome shotgun (WGS) entry which is preliminary data.</text>
</comment>
<reference evidence="1 2" key="1">
    <citation type="journal article" date="2019" name="J Genomics">
        <title>The Draft Genome of a Hydrogen-producing Cyanobacterium, Arthrospira platensis NIES-46.</title>
        <authorList>
            <person name="Suzuki S."/>
            <person name="Yamaguchi H."/>
            <person name="Kawachi M."/>
        </authorList>
    </citation>
    <scope>NUCLEOTIDE SEQUENCE [LARGE SCALE GENOMIC DNA]</scope>
    <source>
        <strain evidence="1 2">NIES-46</strain>
    </source>
</reference>
<dbReference type="EMBL" id="BIMW01000170">
    <property type="protein sequence ID" value="GCE96036.1"/>
    <property type="molecule type" value="Genomic_DNA"/>
</dbReference>
<gene>
    <name evidence="1" type="ORF">NIES46_41030</name>
</gene>
<evidence type="ECO:0000313" key="1">
    <source>
        <dbReference type="EMBL" id="GCE96036.1"/>
    </source>
</evidence>
<name>A0A5M3TDN1_LIMPL</name>
<keyword evidence="2" id="KW-1185">Reference proteome</keyword>
<protein>
    <submittedName>
        <fullName evidence="1">Transposase</fullName>
    </submittedName>
</protein>
<accession>A0A5M3TDN1</accession>
<proteinExistence type="predicted"/>
<organism evidence="1 2">
    <name type="scientific">Limnospira platensis NIES-46</name>
    <dbReference type="NCBI Taxonomy" id="1236695"/>
    <lineage>
        <taxon>Bacteria</taxon>
        <taxon>Bacillati</taxon>
        <taxon>Cyanobacteriota</taxon>
        <taxon>Cyanophyceae</taxon>
        <taxon>Oscillatoriophycideae</taxon>
        <taxon>Oscillatoriales</taxon>
        <taxon>Sirenicapillariaceae</taxon>
        <taxon>Limnospira</taxon>
    </lineage>
</organism>
<sequence>MLMLKTLYQKLLRIHLSESQAQTLELFVMMLQSYRQVRLSTLANLFPQPIQYKSRIRNIQRFLKLPQLSAKLLWFPIIKAALKSEFREKHLNIEQRIKRSRLSFKTKNYVAVAIESTQWRDRNLLMVTIIFGNHALPIYGELLFKLGSSYFREQKRVLEPVLALLKPYPVVVIGDARI</sequence>
<evidence type="ECO:0000313" key="2">
    <source>
        <dbReference type="Proteomes" id="UP000326169"/>
    </source>
</evidence>